<feature type="non-terminal residue" evidence="1">
    <location>
        <position position="1"/>
    </location>
</feature>
<comment type="caution">
    <text evidence="1">The sequence shown here is derived from an EMBL/GenBank/DDBJ whole genome shotgun (WGS) entry which is preliminary data.</text>
</comment>
<name>X1E188_9ZZZZ</name>
<dbReference type="EMBL" id="BART01040198">
    <property type="protein sequence ID" value="GAH27011.1"/>
    <property type="molecule type" value="Genomic_DNA"/>
</dbReference>
<gene>
    <name evidence="1" type="ORF">S01H4_65589</name>
</gene>
<proteinExistence type="predicted"/>
<evidence type="ECO:0000313" key="1">
    <source>
        <dbReference type="EMBL" id="GAH27011.1"/>
    </source>
</evidence>
<accession>X1E188</accession>
<sequence>KSVKEMKFVCVDTVEQVISAALDPVSKKAGRKKTKSKNPTKV</sequence>
<reference evidence="1" key="1">
    <citation type="journal article" date="2014" name="Front. Microbiol.">
        <title>High frequency of phylogenetically diverse reductive dehalogenase-homologous genes in deep subseafloor sedimentary metagenomes.</title>
        <authorList>
            <person name="Kawai M."/>
            <person name="Futagami T."/>
            <person name="Toyoda A."/>
            <person name="Takaki Y."/>
            <person name="Nishi S."/>
            <person name="Hori S."/>
            <person name="Arai W."/>
            <person name="Tsubouchi T."/>
            <person name="Morono Y."/>
            <person name="Uchiyama I."/>
            <person name="Ito T."/>
            <person name="Fujiyama A."/>
            <person name="Inagaki F."/>
            <person name="Takami H."/>
        </authorList>
    </citation>
    <scope>NUCLEOTIDE SEQUENCE</scope>
    <source>
        <strain evidence="1">Expedition CK06-06</strain>
    </source>
</reference>
<protein>
    <submittedName>
        <fullName evidence="1">Uncharacterized protein</fullName>
    </submittedName>
</protein>
<dbReference type="AlphaFoldDB" id="X1E188"/>
<organism evidence="1">
    <name type="scientific">marine sediment metagenome</name>
    <dbReference type="NCBI Taxonomy" id="412755"/>
    <lineage>
        <taxon>unclassified sequences</taxon>
        <taxon>metagenomes</taxon>
        <taxon>ecological metagenomes</taxon>
    </lineage>
</organism>